<dbReference type="PROSITE" id="PS51186">
    <property type="entry name" value="GNAT"/>
    <property type="match status" value="1"/>
</dbReference>
<dbReference type="CDD" id="cd04301">
    <property type="entry name" value="NAT_SF"/>
    <property type="match status" value="1"/>
</dbReference>
<organism evidence="3 4">
    <name type="scientific">Neoasaia chiangmaiensis</name>
    <dbReference type="NCBI Taxonomy" id="320497"/>
    <lineage>
        <taxon>Bacteria</taxon>
        <taxon>Pseudomonadati</taxon>
        <taxon>Pseudomonadota</taxon>
        <taxon>Alphaproteobacteria</taxon>
        <taxon>Acetobacterales</taxon>
        <taxon>Acetobacteraceae</taxon>
        <taxon>Neoasaia</taxon>
    </lineage>
</organism>
<evidence type="ECO:0000313" key="3">
    <source>
        <dbReference type="EMBL" id="AQS88570.1"/>
    </source>
</evidence>
<sequence>MTRSHRRATRADVPAIRALMAAAIDRLQRPFLDDATIAASHAVMGLDTTLIDDGTYYVIEIDGHMAGCGGWSRRATLFGGNHTSGRSDALLDPAIDPARFRAMYTHPSFIRRGVGSEILALSEEAARAEDFRRGTLASTLAGAPLYRACGWREVETFLAPSGDGPDIPLIRMEKQL</sequence>
<keyword evidence="2" id="KW-0012">Acyltransferase</keyword>
<dbReference type="RefSeq" id="WP_077807605.1">
    <property type="nucleotide sequence ID" value="NZ_BJXS01000006.1"/>
</dbReference>
<dbReference type="InterPro" id="IPR000182">
    <property type="entry name" value="GNAT_dom"/>
</dbReference>
<dbReference type="EMBL" id="CP014691">
    <property type="protein sequence ID" value="AQS88570.1"/>
    <property type="molecule type" value="Genomic_DNA"/>
</dbReference>
<protein>
    <submittedName>
        <fullName evidence="3">Acetyltransferase</fullName>
    </submittedName>
</protein>
<dbReference type="OrthoDB" id="118465at2"/>
<proteinExistence type="predicted"/>
<evidence type="ECO:0000313" key="4">
    <source>
        <dbReference type="Proteomes" id="UP000188604"/>
    </source>
</evidence>
<dbReference type="PANTHER" id="PTHR43877">
    <property type="entry name" value="AMINOALKYLPHOSPHONATE N-ACETYLTRANSFERASE-RELATED-RELATED"/>
    <property type="match status" value="1"/>
</dbReference>
<dbReference type="KEGG" id="nch:A0U93_12195"/>
<evidence type="ECO:0000256" key="1">
    <source>
        <dbReference type="ARBA" id="ARBA00022679"/>
    </source>
</evidence>
<dbReference type="Gene3D" id="3.40.630.30">
    <property type="match status" value="1"/>
</dbReference>
<keyword evidence="4" id="KW-1185">Reference proteome</keyword>
<dbReference type="GO" id="GO:0016747">
    <property type="term" value="F:acyltransferase activity, transferring groups other than amino-acyl groups"/>
    <property type="evidence" value="ECO:0007669"/>
    <property type="project" value="InterPro"/>
</dbReference>
<reference evidence="3 4" key="1">
    <citation type="submission" date="2016-03" db="EMBL/GenBank/DDBJ databases">
        <title>Acetic acid bacteria sequencing.</title>
        <authorList>
            <person name="Brandt J."/>
            <person name="Jakob F."/>
            <person name="Vogel R.F."/>
        </authorList>
    </citation>
    <scope>NUCLEOTIDE SEQUENCE [LARGE SCALE GENOMIC DNA]</scope>
    <source>
        <strain evidence="3 4">NBRC 101099</strain>
    </source>
</reference>
<dbReference type="InterPro" id="IPR016181">
    <property type="entry name" value="Acyl_CoA_acyltransferase"/>
</dbReference>
<dbReference type="AlphaFoldDB" id="A0A1U9KSE1"/>
<accession>A0A1U9KSE1</accession>
<gene>
    <name evidence="3" type="ORF">A0U93_12195</name>
</gene>
<dbReference type="Proteomes" id="UP000188604">
    <property type="component" value="Chromosome"/>
</dbReference>
<dbReference type="SUPFAM" id="SSF55729">
    <property type="entry name" value="Acyl-CoA N-acyltransferases (Nat)"/>
    <property type="match status" value="1"/>
</dbReference>
<dbReference type="Pfam" id="PF13508">
    <property type="entry name" value="Acetyltransf_7"/>
    <property type="match status" value="1"/>
</dbReference>
<dbReference type="InterPro" id="IPR050832">
    <property type="entry name" value="Bact_Acetyltransf"/>
</dbReference>
<dbReference type="STRING" id="320497.A0U93_12195"/>
<keyword evidence="1 3" id="KW-0808">Transferase</keyword>
<evidence type="ECO:0000256" key="2">
    <source>
        <dbReference type="ARBA" id="ARBA00023315"/>
    </source>
</evidence>
<dbReference type="PANTHER" id="PTHR43877:SF1">
    <property type="entry name" value="ACETYLTRANSFERASE"/>
    <property type="match status" value="1"/>
</dbReference>
<name>A0A1U9KSE1_9PROT</name>